<dbReference type="InterPro" id="IPR016069">
    <property type="entry name" value="Translin_C"/>
</dbReference>
<evidence type="ECO:0000256" key="1">
    <source>
        <dbReference type="ARBA" id="ARBA00004123"/>
    </source>
</evidence>
<dbReference type="GO" id="GO:0005634">
    <property type="term" value="C:nucleus"/>
    <property type="evidence" value="ECO:0007669"/>
    <property type="project" value="UniProtKB-SubCell"/>
</dbReference>
<evidence type="ECO:0000256" key="11">
    <source>
        <dbReference type="ARBA" id="ARBA00023242"/>
    </source>
</evidence>
<keyword evidence="6" id="KW-0963">Cytoplasm</keyword>
<accession>A0AB38MR10</accession>
<dbReference type="Gene3D" id="1.20.58.190">
    <property type="entry name" value="Translin, domain 1"/>
    <property type="match status" value="1"/>
</dbReference>
<dbReference type="InterPro" id="IPR016068">
    <property type="entry name" value="Translin_N"/>
</dbReference>
<protein>
    <submittedName>
        <fullName evidence="16">Translin</fullName>
    </submittedName>
</protein>
<name>A0AB38MR10_9BASI</name>
<dbReference type="PROSITE" id="PS50892">
    <property type="entry name" value="V_SNARE"/>
    <property type="match status" value="1"/>
</dbReference>
<reference evidence="16 17" key="1">
    <citation type="submission" date="2019-03" db="EMBL/GenBank/DDBJ databases">
        <title>Sequencing 25 genomes of Wallemia mellicola.</title>
        <authorList>
            <person name="Gostincar C."/>
        </authorList>
    </citation>
    <scope>NUCLEOTIDE SEQUENCE [LARGE SCALE GENOMIC DNA]</scope>
    <source>
        <strain evidence="16 17">EXF-1274</strain>
    </source>
</reference>
<keyword evidence="5" id="KW-0813">Transport</keyword>
<evidence type="ECO:0000256" key="8">
    <source>
        <dbReference type="ARBA" id="ARBA00022927"/>
    </source>
</evidence>
<dbReference type="CDD" id="cd15874">
    <property type="entry name" value="R-SNARE_Snc1"/>
    <property type="match status" value="1"/>
</dbReference>
<evidence type="ECO:0000256" key="2">
    <source>
        <dbReference type="ARBA" id="ARBA00004496"/>
    </source>
</evidence>
<evidence type="ECO:0000256" key="10">
    <source>
        <dbReference type="ARBA" id="ARBA00023136"/>
    </source>
</evidence>
<gene>
    <name evidence="16" type="ORF">E3Q02_03454</name>
</gene>
<dbReference type="PRINTS" id="PR00219">
    <property type="entry name" value="SYNAPTOBREVN"/>
</dbReference>
<comment type="similarity">
    <text evidence="4">Belongs to the synaptobrevin family.</text>
</comment>
<dbReference type="InterPro" id="IPR002848">
    <property type="entry name" value="Translin_fam"/>
</dbReference>
<dbReference type="Proteomes" id="UP000309601">
    <property type="component" value="Unassembled WGS sequence"/>
</dbReference>
<dbReference type="GO" id="GO:0005737">
    <property type="term" value="C:cytoplasm"/>
    <property type="evidence" value="ECO:0007669"/>
    <property type="project" value="UniProtKB-SubCell"/>
</dbReference>
<keyword evidence="8" id="KW-0653">Protein transport</keyword>
<evidence type="ECO:0000256" key="14">
    <source>
        <dbReference type="SAM" id="Phobius"/>
    </source>
</evidence>
<evidence type="ECO:0000256" key="3">
    <source>
        <dbReference type="ARBA" id="ARBA00005902"/>
    </source>
</evidence>
<comment type="subcellular location">
    <subcellularLocation>
        <location evidence="2">Cytoplasm</location>
    </subcellularLocation>
    <subcellularLocation>
        <location evidence="12">Endomembrane system</location>
        <topology evidence="12">Single-pass type IV membrane protein</topology>
    </subcellularLocation>
    <subcellularLocation>
        <location evidence="1">Nucleus</location>
    </subcellularLocation>
</comment>
<organism evidence="16 17">
    <name type="scientific">Wallemia mellicola</name>
    <dbReference type="NCBI Taxonomy" id="1708541"/>
    <lineage>
        <taxon>Eukaryota</taxon>
        <taxon>Fungi</taxon>
        <taxon>Dikarya</taxon>
        <taxon>Basidiomycota</taxon>
        <taxon>Wallemiomycotina</taxon>
        <taxon>Wallemiomycetes</taxon>
        <taxon>Wallemiales</taxon>
        <taxon>Wallemiaceae</taxon>
        <taxon>Wallemia</taxon>
    </lineage>
</organism>
<dbReference type="InterPro" id="IPR036081">
    <property type="entry name" value="Translin_sf"/>
</dbReference>
<dbReference type="AlphaFoldDB" id="A0AB38MR10"/>
<evidence type="ECO:0000256" key="13">
    <source>
        <dbReference type="PROSITE-ProRule" id="PRU00290"/>
    </source>
</evidence>
<evidence type="ECO:0000313" key="17">
    <source>
        <dbReference type="Proteomes" id="UP000309601"/>
    </source>
</evidence>
<keyword evidence="11" id="KW-0539">Nucleus</keyword>
<keyword evidence="9 14" id="KW-1133">Transmembrane helix</keyword>
<comment type="caution">
    <text evidence="16">The sequence shown here is derived from an EMBL/GenBank/DDBJ whole genome shotgun (WGS) entry which is preliminary data.</text>
</comment>
<dbReference type="InterPro" id="IPR042855">
    <property type="entry name" value="V_SNARE_CC"/>
</dbReference>
<dbReference type="Pfam" id="PF00957">
    <property type="entry name" value="Synaptobrevin"/>
    <property type="match status" value="1"/>
</dbReference>
<evidence type="ECO:0000256" key="5">
    <source>
        <dbReference type="ARBA" id="ARBA00022448"/>
    </source>
</evidence>
<keyword evidence="13" id="KW-0175">Coiled coil</keyword>
<keyword evidence="7 14" id="KW-0812">Transmembrane</keyword>
<dbReference type="Gene3D" id="1.20.5.110">
    <property type="match status" value="1"/>
</dbReference>
<dbReference type="InterPro" id="IPR001388">
    <property type="entry name" value="Synaptobrevin-like"/>
</dbReference>
<sequence>MSTRRERINEQFEEIKAKVDADQDKRERLIKSSRDITALSKRMIFSLHRVYKLPRIEQFKQFDKIRNDQFKQIQDIWFNRVAIEFDYQDELTRLNVSQNFSKFVSAGLEEYIEALSFMEFLESDMLITIDKVQNVLTKEGSERAVVEVQPSEYLGGIGDLTGELMRMAIQILGSADISLIERIVELIKSVRGILEDNQNHFNLQQKINTLENSLKKIEDTRYTYEVRKAEFKDNPEALKRIVEQCRNEIIVLMDGKRPLIITVSLQLIQSAPYDPYPGPNSNNNPAGNPKTAAIQAQIDDTVGIMRENITKVSERGERLDHLQDKTDDLAVSAQGFRRGAHRVRKAMWWKDTRMKIILALVVIVIIIIIVVPIVKTQNK</sequence>
<evidence type="ECO:0000256" key="4">
    <source>
        <dbReference type="ARBA" id="ARBA00008025"/>
    </source>
</evidence>
<dbReference type="FunFam" id="1.20.5.110:FF:000004">
    <property type="entry name" value="Vesicle-associated membrane protein 7"/>
    <property type="match status" value="1"/>
</dbReference>
<evidence type="ECO:0000256" key="9">
    <source>
        <dbReference type="ARBA" id="ARBA00022989"/>
    </source>
</evidence>
<evidence type="ECO:0000313" key="16">
    <source>
        <dbReference type="EMBL" id="TIC62486.1"/>
    </source>
</evidence>
<dbReference type="CDD" id="cd14820">
    <property type="entry name" value="TRAX"/>
    <property type="match status" value="1"/>
</dbReference>
<keyword evidence="10 14" id="KW-0472">Membrane</keyword>
<feature type="transmembrane region" description="Helical" evidence="14">
    <location>
        <begin position="354"/>
        <end position="374"/>
    </location>
</feature>
<dbReference type="GO" id="GO:0016192">
    <property type="term" value="P:vesicle-mediated transport"/>
    <property type="evidence" value="ECO:0007669"/>
    <property type="project" value="InterPro"/>
</dbReference>
<evidence type="ECO:0000259" key="15">
    <source>
        <dbReference type="PROSITE" id="PS50892"/>
    </source>
</evidence>
<comment type="similarity">
    <text evidence="3">Belongs to the translin family.</text>
</comment>
<evidence type="ECO:0000256" key="6">
    <source>
        <dbReference type="ARBA" id="ARBA00022490"/>
    </source>
</evidence>
<proteinExistence type="inferred from homology"/>
<dbReference type="Gene3D" id="1.20.58.200">
    <property type="entry name" value="Translin, domain 2"/>
    <property type="match status" value="1"/>
</dbReference>
<dbReference type="Pfam" id="PF01997">
    <property type="entry name" value="Translin"/>
    <property type="match status" value="1"/>
</dbReference>
<dbReference type="PROSITE" id="PS00417">
    <property type="entry name" value="SYNAPTOBREVIN"/>
    <property type="match status" value="1"/>
</dbReference>
<dbReference type="GO" id="GO:0043565">
    <property type="term" value="F:sequence-specific DNA binding"/>
    <property type="evidence" value="ECO:0007669"/>
    <property type="project" value="InterPro"/>
</dbReference>
<evidence type="ECO:0000256" key="12">
    <source>
        <dbReference type="ARBA" id="ARBA00046280"/>
    </source>
</evidence>
<dbReference type="GO" id="GO:0016020">
    <property type="term" value="C:membrane"/>
    <property type="evidence" value="ECO:0007669"/>
    <property type="project" value="InterPro"/>
</dbReference>
<dbReference type="PANTHER" id="PTHR10741">
    <property type="entry name" value="TRANSLIN AND TRANSLIN ASSOCIATED PROTEIN X"/>
    <property type="match status" value="1"/>
</dbReference>
<dbReference type="SUPFAM" id="SSF58038">
    <property type="entry name" value="SNARE fusion complex"/>
    <property type="match status" value="1"/>
</dbReference>
<dbReference type="GO" id="GO:0012505">
    <property type="term" value="C:endomembrane system"/>
    <property type="evidence" value="ECO:0007669"/>
    <property type="project" value="UniProtKB-SubCell"/>
</dbReference>
<evidence type="ECO:0000256" key="7">
    <source>
        <dbReference type="ARBA" id="ARBA00022692"/>
    </source>
</evidence>
<feature type="domain" description="V-SNARE coiled-coil homology" evidence="15">
    <location>
        <begin position="290"/>
        <end position="350"/>
    </location>
</feature>
<dbReference type="GO" id="GO:0015031">
    <property type="term" value="P:protein transport"/>
    <property type="evidence" value="ECO:0007669"/>
    <property type="project" value="UniProtKB-KW"/>
</dbReference>
<dbReference type="EMBL" id="SPRW01000046">
    <property type="protein sequence ID" value="TIC62486.1"/>
    <property type="molecule type" value="Genomic_DNA"/>
</dbReference>
<dbReference type="SUPFAM" id="SSF74784">
    <property type="entry name" value="Translin"/>
    <property type="match status" value="1"/>
</dbReference>